<dbReference type="CDD" id="cd07185">
    <property type="entry name" value="OmpA_C-like"/>
    <property type="match status" value="1"/>
</dbReference>
<keyword evidence="9" id="KW-1185">Reference proteome</keyword>
<gene>
    <name evidence="8" type="ORF">JBL43_07795</name>
</gene>
<evidence type="ECO:0000259" key="7">
    <source>
        <dbReference type="PROSITE" id="PS51123"/>
    </source>
</evidence>
<dbReference type="SUPFAM" id="SSF49464">
    <property type="entry name" value="Carboxypeptidase regulatory domain-like"/>
    <property type="match status" value="1"/>
</dbReference>
<feature type="chain" id="PRO_5046698548" evidence="6">
    <location>
        <begin position="20"/>
        <end position="970"/>
    </location>
</feature>
<dbReference type="InterPro" id="IPR006664">
    <property type="entry name" value="OMP_bac"/>
</dbReference>
<sequence>MKKFILFTTLLCFSFSVFSQTAESKYLIKYLETNTTQPDYGVTFLSDNQFIYKSPNTEKINTNSLKLSESNLFLATLGEEGDIVEKKQIQGLPTNKVTKTGASYSSDLRTVYYSAKKYRKTPKRKDKEQLFKAQVDAEGNWINVEKLPFSNDRYSFGEPSLSKSGEELYFTSDMPSSLGGLDIFMVAINDDGSFGDPINMGNKINTSGNEVTPYITEDLTLYFSSDNHKDGLGNLDIYTIDLKNPTAIAEHLDAPINSLNDDFAFIINGSDNKGYFSSNRLQGQNNYDIYSFLVEKTKEDGPCVQEITGIVKDNGTQEIIEDAIITLYDGENAEIEEFRTDADGMYSITLDCNKTYTIKAGAKNYNTEDHIVNTANYLEAPTLEANKFLIKKSAEEIENDNTLIGAIEDEETVIAVAEEINEVKNGIEEAVEEEAYEEKEETIAKVVETATSAEEDEATIEAVYFGFDKSIITSKAARELDKLGDILRNNKSIHVELSSYTDSRGNSDYNLKLSERRARASADYLVSLGVDRGRIKAKGYGESKMVNKCIDGIECSEAAHEKNRRTEIAFINPQASIENFDNNSVSDQTEIFVEKAKEPIQKVVETSGYNETQKIEPIIKESDEIEEVIEPENEIVNVTSTPVNSLAENDKPIITEKLREDAVINESTIENKKKEEVLVSESLTNNVTTTNEIEKKTSPLNEPTEEEETLSEEAKWLNKEIEKSNEDYSSIETEKTEKKKPQLIETITEENQKTSVKNEPIDEDINKLIATAKAEEKVAEKFNFEREDAQTKSAISTTDPNELLADLKAKRESEENDINQSEVKQIEKKVTAAIEPTTKKEVVLNTSEVSVKAMQSKKGKYVETYNAKKINALRVIFRIQPNIKAIKGYKDAYVVIKSPQGKVVNEKGVFTLENGDDQSYTDLTTLFYNKQSIKAVMFIDKIVHKFTKGTYTVNIFIDGVDVGENVLTLS</sequence>
<dbReference type="InterPro" id="IPR036737">
    <property type="entry name" value="OmpA-like_sf"/>
</dbReference>
<dbReference type="SUPFAM" id="SSF103088">
    <property type="entry name" value="OmpA-like"/>
    <property type="match status" value="1"/>
</dbReference>
<comment type="caution">
    <text evidence="8">The sequence shown here is derived from an EMBL/GenBank/DDBJ whole genome shotgun (WGS) entry which is preliminary data.</text>
</comment>
<evidence type="ECO:0000313" key="8">
    <source>
        <dbReference type="EMBL" id="MBJ2174135.1"/>
    </source>
</evidence>
<dbReference type="SUPFAM" id="SSF82171">
    <property type="entry name" value="DPP6 N-terminal domain-like"/>
    <property type="match status" value="1"/>
</dbReference>
<comment type="subcellular location">
    <subcellularLocation>
        <location evidence="1">Cell outer membrane</location>
    </subcellularLocation>
</comment>
<reference evidence="8 9" key="1">
    <citation type="submission" date="2020-12" db="EMBL/GenBank/DDBJ databases">
        <title>Aureibaculum luteum sp. nov. and Aureibaculum flavum sp. nov., novel members of the family Flavobacteriaceae isolated from Antarctic intertidal sediments.</title>
        <authorList>
            <person name="He X."/>
            <person name="Zhang X."/>
        </authorList>
    </citation>
    <scope>NUCLEOTIDE SEQUENCE [LARGE SCALE GENOMIC DNA]</scope>
    <source>
        <strain evidence="8 9">A20</strain>
    </source>
</reference>
<evidence type="ECO:0000256" key="4">
    <source>
        <dbReference type="PROSITE-ProRule" id="PRU00473"/>
    </source>
</evidence>
<evidence type="ECO:0000313" key="9">
    <source>
        <dbReference type="Proteomes" id="UP000623301"/>
    </source>
</evidence>
<evidence type="ECO:0000256" key="3">
    <source>
        <dbReference type="ARBA" id="ARBA00023237"/>
    </source>
</evidence>
<feature type="domain" description="OmpA-like" evidence="7">
    <location>
        <begin position="452"/>
        <end position="574"/>
    </location>
</feature>
<dbReference type="InterPro" id="IPR050330">
    <property type="entry name" value="Bact_OuterMem_StrucFunc"/>
</dbReference>
<dbReference type="Gene3D" id="2.60.40.1120">
    <property type="entry name" value="Carboxypeptidase-like, regulatory domain"/>
    <property type="match status" value="1"/>
</dbReference>
<keyword evidence="6" id="KW-0732">Signal</keyword>
<dbReference type="PRINTS" id="PR01021">
    <property type="entry name" value="OMPADOMAIN"/>
</dbReference>
<evidence type="ECO:0000256" key="1">
    <source>
        <dbReference type="ARBA" id="ARBA00004442"/>
    </source>
</evidence>
<feature type="coiled-coil region" evidence="5">
    <location>
        <begin position="707"/>
        <end position="734"/>
    </location>
</feature>
<protein>
    <submittedName>
        <fullName evidence="8">OmpA family protein</fullName>
    </submittedName>
</protein>
<feature type="signal peptide" evidence="6">
    <location>
        <begin position="1"/>
        <end position="19"/>
    </location>
</feature>
<organism evidence="8 9">
    <name type="scientific">Aureibaculum flavum</name>
    <dbReference type="NCBI Taxonomy" id="2795986"/>
    <lineage>
        <taxon>Bacteria</taxon>
        <taxon>Pseudomonadati</taxon>
        <taxon>Bacteroidota</taxon>
        <taxon>Flavobacteriia</taxon>
        <taxon>Flavobacteriales</taxon>
        <taxon>Flavobacteriaceae</taxon>
        <taxon>Aureibaculum</taxon>
    </lineage>
</organism>
<keyword evidence="2 4" id="KW-0472">Membrane</keyword>
<dbReference type="Pfam" id="PF07676">
    <property type="entry name" value="PD40"/>
    <property type="match status" value="2"/>
</dbReference>
<dbReference type="Proteomes" id="UP000623301">
    <property type="component" value="Unassembled WGS sequence"/>
</dbReference>
<proteinExistence type="predicted"/>
<dbReference type="InterPro" id="IPR006665">
    <property type="entry name" value="OmpA-like"/>
</dbReference>
<dbReference type="InterPro" id="IPR011659">
    <property type="entry name" value="WD40"/>
</dbReference>
<dbReference type="Gene3D" id="3.30.1330.60">
    <property type="entry name" value="OmpA-like domain"/>
    <property type="match status" value="1"/>
</dbReference>
<evidence type="ECO:0000256" key="5">
    <source>
        <dbReference type="SAM" id="Coils"/>
    </source>
</evidence>
<evidence type="ECO:0000256" key="6">
    <source>
        <dbReference type="SAM" id="SignalP"/>
    </source>
</evidence>
<keyword evidence="3" id="KW-0998">Cell outer membrane</keyword>
<evidence type="ECO:0000256" key="2">
    <source>
        <dbReference type="ARBA" id="ARBA00023136"/>
    </source>
</evidence>
<dbReference type="RefSeq" id="WP_198840889.1">
    <property type="nucleotide sequence ID" value="NZ_JAEHFJ010000003.1"/>
</dbReference>
<dbReference type="PANTHER" id="PTHR30329">
    <property type="entry name" value="STATOR ELEMENT OF FLAGELLAR MOTOR COMPLEX"/>
    <property type="match status" value="1"/>
</dbReference>
<dbReference type="Pfam" id="PF00691">
    <property type="entry name" value="OmpA"/>
    <property type="match status" value="1"/>
</dbReference>
<dbReference type="EMBL" id="JAEHFJ010000003">
    <property type="protein sequence ID" value="MBJ2174135.1"/>
    <property type="molecule type" value="Genomic_DNA"/>
</dbReference>
<dbReference type="PROSITE" id="PS51123">
    <property type="entry name" value="OMPA_2"/>
    <property type="match status" value="1"/>
</dbReference>
<keyword evidence="5" id="KW-0175">Coiled coil</keyword>
<dbReference type="InterPro" id="IPR008969">
    <property type="entry name" value="CarboxyPept-like_regulatory"/>
</dbReference>
<name>A0ABS0WQ77_9FLAO</name>
<dbReference type="PANTHER" id="PTHR30329:SF21">
    <property type="entry name" value="LIPOPROTEIN YIAD-RELATED"/>
    <property type="match status" value="1"/>
</dbReference>
<accession>A0ABS0WQ77</accession>